<dbReference type="Proteomes" id="UP000427281">
    <property type="component" value="Chromosome"/>
</dbReference>
<keyword evidence="2" id="KW-1185">Reference proteome</keyword>
<evidence type="ECO:0008006" key="3">
    <source>
        <dbReference type="Google" id="ProtNLM"/>
    </source>
</evidence>
<organism evidence="1 2">
    <name type="scientific">Gimesia benthica</name>
    <dbReference type="NCBI Taxonomy" id="2608982"/>
    <lineage>
        <taxon>Bacteria</taxon>
        <taxon>Pseudomonadati</taxon>
        <taxon>Planctomycetota</taxon>
        <taxon>Planctomycetia</taxon>
        <taxon>Planctomycetales</taxon>
        <taxon>Planctomycetaceae</taxon>
        <taxon>Gimesia</taxon>
    </lineage>
</organism>
<evidence type="ECO:0000313" key="2">
    <source>
        <dbReference type="Proteomes" id="UP000427281"/>
    </source>
</evidence>
<protein>
    <recommendedName>
        <fullName evidence="3">Tetratricopeptide repeat protein</fullName>
    </recommendedName>
</protein>
<dbReference type="AlphaFoldDB" id="A0A6I6AAF8"/>
<gene>
    <name evidence="1" type="ORF">F1728_10575</name>
</gene>
<accession>A0A6I6AAF8</accession>
<reference evidence="1 2" key="1">
    <citation type="submission" date="2019-09" db="EMBL/GenBank/DDBJ databases">
        <title>Gimesia benthica sp. nov., a novel bacterium isolated from deep-sea water of the Northwest Indian Ocean.</title>
        <authorList>
            <person name="Dai X."/>
        </authorList>
    </citation>
    <scope>NUCLEOTIDE SEQUENCE [LARGE SCALE GENOMIC DNA]</scope>
    <source>
        <strain evidence="1 2">E7</strain>
    </source>
</reference>
<dbReference type="RefSeq" id="WP_155364084.1">
    <property type="nucleotide sequence ID" value="NZ_CP043930.1"/>
</dbReference>
<name>A0A6I6AAF8_9PLAN</name>
<dbReference type="EMBL" id="CP043930">
    <property type="protein sequence ID" value="QGQ23088.1"/>
    <property type="molecule type" value="Genomic_DNA"/>
</dbReference>
<proteinExistence type="predicted"/>
<dbReference type="KEGG" id="gim:F1728_10575"/>
<evidence type="ECO:0000313" key="1">
    <source>
        <dbReference type="EMBL" id="QGQ23088.1"/>
    </source>
</evidence>
<sequence length="221" mass="25654">MNYELRNLYQDLIDEQQGFQKADSADIQYLLEEIDADPQLGQAGRAFLRGYLNYHFREVMQPLDREAEFRTAVALAPDDHQSNLHLGYETFDFGKYAMALTQFQKINLELHFLWSQIKIRELIVSCHLHLQQFEAAESLLFPLLQLSAEVKDDDYAYPTELLRALAQWHVEFRTAIGEPAWQRLIELLSLVIKKHDLNSVFQDELSQIIQDVPTAPPGFSD</sequence>